<dbReference type="PIRSF" id="PIRSF002854">
    <property type="entry name" value="MetQ"/>
    <property type="match status" value="1"/>
</dbReference>
<name>S6ABS6_METRE</name>
<dbReference type="PANTHER" id="PTHR30429:SF0">
    <property type="entry name" value="METHIONINE-BINDING LIPOPROTEIN METQ"/>
    <property type="match status" value="1"/>
</dbReference>
<accession>S6ABS6</accession>
<keyword evidence="3 7" id="KW-0732">Signal</keyword>
<evidence type="ECO:0000256" key="1">
    <source>
        <dbReference type="ARBA" id="ARBA00004635"/>
    </source>
</evidence>
<feature type="chain" id="PRO_5004535779" evidence="7">
    <location>
        <begin position="22"/>
        <end position="261"/>
    </location>
</feature>
<dbReference type="EMBL" id="AP013068">
    <property type="protein sequence ID" value="BAN45792.1"/>
    <property type="molecule type" value="Genomic_DNA"/>
</dbReference>
<dbReference type="GO" id="GO:0016020">
    <property type="term" value="C:membrane"/>
    <property type="evidence" value="ECO:0007669"/>
    <property type="project" value="UniProtKB-SubCell"/>
</dbReference>
<evidence type="ECO:0000256" key="3">
    <source>
        <dbReference type="ARBA" id="ARBA00022729"/>
    </source>
</evidence>
<gene>
    <name evidence="8" type="ORF">PCA10_00600</name>
</gene>
<dbReference type="eggNOG" id="COG1464">
    <property type="taxonomic scope" value="Bacteria"/>
</dbReference>
<dbReference type="Proteomes" id="UP000015503">
    <property type="component" value="Chromosome"/>
</dbReference>
<dbReference type="PANTHER" id="PTHR30429">
    <property type="entry name" value="D-METHIONINE-BINDING LIPOPROTEIN METQ"/>
    <property type="match status" value="1"/>
</dbReference>
<evidence type="ECO:0000256" key="7">
    <source>
        <dbReference type="SAM" id="SignalP"/>
    </source>
</evidence>
<dbReference type="OrthoDB" id="9812878at2"/>
<keyword evidence="5" id="KW-0564">Palmitate</keyword>
<evidence type="ECO:0000313" key="8">
    <source>
        <dbReference type="EMBL" id="BAN45792.1"/>
    </source>
</evidence>
<evidence type="ECO:0000256" key="5">
    <source>
        <dbReference type="ARBA" id="ARBA00023139"/>
    </source>
</evidence>
<proteinExistence type="inferred from homology"/>
<keyword evidence="4" id="KW-0472">Membrane</keyword>
<evidence type="ECO:0000256" key="6">
    <source>
        <dbReference type="ARBA" id="ARBA00023288"/>
    </source>
</evidence>
<dbReference type="InterPro" id="IPR004872">
    <property type="entry name" value="Lipoprotein_NlpA"/>
</dbReference>
<dbReference type="CDD" id="cd13597">
    <property type="entry name" value="PBP2_lipoprotein_Tp32"/>
    <property type="match status" value="1"/>
</dbReference>
<dbReference type="Pfam" id="PF03180">
    <property type="entry name" value="Lipoprotein_9"/>
    <property type="match status" value="1"/>
</dbReference>
<dbReference type="PATRIC" id="fig|1245471.3.peg.60"/>
<comment type="similarity">
    <text evidence="2">Belongs to the NlpA lipoprotein family.</text>
</comment>
<keyword evidence="9" id="KW-1185">Reference proteome</keyword>
<evidence type="ECO:0000256" key="4">
    <source>
        <dbReference type="ARBA" id="ARBA00023136"/>
    </source>
</evidence>
<dbReference type="KEGG" id="pre:PCA10_00600"/>
<dbReference type="NCBIfam" id="TIGR00363">
    <property type="entry name" value="MetQ/NlpA family lipoprotein"/>
    <property type="match status" value="1"/>
</dbReference>
<organism evidence="8 9">
    <name type="scientific">Metapseudomonas resinovorans NBRC 106553</name>
    <dbReference type="NCBI Taxonomy" id="1245471"/>
    <lineage>
        <taxon>Bacteria</taxon>
        <taxon>Pseudomonadati</taxon>
        <taxon>Pseudomonadota</taxon>
        <taxon>Gammaproteobacteria</taxon>
        <taxon>Pseudomonadales</taxon>
        <taxon>Pseudomonadaceae</taxon>
        <taxon>Metapseudomonas</taxon>
    </lineage>
</organism>
<dbReference type="RefSeq" id="WP_016490004.1">
    <property type="nucleotide sequence ID" value="NC_021499.1"/>
</dbReference>
<dbReference type="AlphaFoldDB" id="S6ABS6"/>
<sequence length="261" mass="28225">MKKLLVAFAALSALSALSAQADTLKIAATPVPHAEILEFIKPQLAKEGVDLQVKVFTDYVQPNVQVAEGRLDANFFQHQPYLDEFNKARQTKVKLEAVTGVHIEPFGAYSTKIKTLAELPEGAQVVIPNDATNGGRALLLLDKAGVIKLKDNTSITATPKDIVENPKGIKVRELEAATLPRVLNQVDLALINTNYALEAGLNPTKDALVIEGSDSPYVNILVARGDNKDSADMQKLAKALTSPEVKKFIEEKYKGAVVPAF</sequence>
<dbReference type="SUPFAM" id="SSF53850">
    <property type="entry name" value="Periplasmic binding protein-like II"/>
    <property type="match status" value="1"/>
</dbReference>
<feature type="signal peptide" evidence="7">
    <location>
        <begin position="1"/>
        <end position="21"/>
    </location>
</feature>
<keyword evidence="6" id="KW-0449">Lipoprotein</keyword>
<dbReference type="Gene3D" id="3.40.190.10">
    <property type="entry name" value="Periplasmic binding protein-like II"/>
    <property type="match status" value="2"/>
</dbReference>
<reference evidence="8 9" key="1">
    <citation type="journal article" date="2013" name="Genome Announc.">
        <title>Complete Genome Sequence of the Carbazole Degrader Pseudomonas resinovorans Strain CA10 (NBRC 106553).</title>
        <authorList>
            <person name="Shintani M."/>
            <person name="Hosoyama A."/>
            <person name="Ohji S."/>
            <person name="Tsuchikane K."/>
            <person name="Takarada H."/>
            <person name="Yamazoe A."/>
            <person name="Fujita N."/>
            <person name="Nojiri H."/>
        </authorList>
    </citation>
    <scope>NUCLEOTIDE SEQUENCE [LARGE SCALE GENOMIC DNA]</scope>
    <source>
        <strain evidence="8 9">NBRC 106553</strain>
    </source>
</reference>
<protein>
    <submittedName>
        <fullName evidence="8">Putative D-methionine ABC transporter substrate-binding protein</fullName>
    </submittedName>
</protein>
<dbReference type="STRING" id="1245471.PCA10_00600"/>
<dbReference type="HOGENOM" id="CLU_067080_0_0_6"/>
<evidence type="ECO:0000256" key="2">
    <source>
        <dbReference type="ARBA" id="ARBA00008973"/>
    </source>
</evidence>
<evidence type="ECO:0000313" key="9">
    <source>
        <dbReference type="Proteomes" id="UP000015503"/>
    </source>
</evidence>
<comment type="subcellular location">
    <subcellularLocation>
        <location evidence="1">Membrane</location>
        <topology evidence="1">Lipid-anchor</topology>
    </subcellularLocation>
</comment>